<accession>A0A2P4SKM6</accession>
<keyword evidence="2" id="KW-1185">Reference proteome</keyword>
<sequence>PYPFASPATPRMNLNSSTAGLVAIPSIQLLGIEMLLHFLMGPEVLEFAKRNKLVLSLESMLNSIWKDINGHVKAAIESGNKKEKQGSEVLTMLLQALKNIVRSNALPVQKILSLIDITVKELPPKVLGSPAYQIADMDLLNGTPALFLVQLPFHNNLLEWCVTDERFFIILETLMRYVLSGPTSLLAFSESVLCVINQNAKQVENKEHLWRMWSIVVNPLTDWINRTNEVNQGDALEHNFNAVYSALLLPVSHIFPVQEFPQMSAMLDGLTHVVAVMVDCINFAPYGTKYQPKNRSPQTPTDWSKKKREPLGKLSSLFKLLVMLLDSFHALSSEETCPEPLASVGHSLIAVLHNIISHISLPSMIGTMFAVFSKPLAVFYEKTKLADVPKAYSNLNSKLEKLLAEIILCLQSHCTGCYDSELLEQLSPLLCVIFQHKSKQMRKQCANFWNTTFAKAASLTYPEELK</sequence>
<reference evidence="1 2" key="1">
    <citation type="submission" date="2018-01" db="EMBL/GenBank/DDBJ databases">
        <title>Comparison of the Chinese Bamboo Partridge and Red Junglefowl genome sequences highlights the importance of demography in genome evolution.</title>
        <authorList>
            <person name="Tiley G.P."/>
            <person name="Kimball R.T."/>
            <person name="Braun E.L."/>
            <person name="Burleigh J.G."/>
        </authorList>
    </citation>
    <scope>NUCLEOTIDE SEQUENCE [LARGE SCALE GENOMIC DNA]</scope>
    <source>
        <strain evidence="1">RTK389</strain>
        <tissue evidence="1">Blood</tissue>
    </source>
</reference>
<feature type="non-terminal residue" evidence="1">
    <location>
        <position position="1"/>
    </location>
</feature>
<gene>
    <name evidence="1" type="ORF">CIB84_011595</name>
</gene>
<evidence type="ECO:0000313" key="2">
    <source>
        <dbReference type="Proteomes" id="UP000237246"/>
    </source>
</evidence>
<dbReference type="AlphaFoldDB" id="A0A2P4SKM6"/>
<dbReference type="Proteomes" id="UP000237246">
    <property type="component" value="Unassembled WGS sequence"/>
</dbReference>
<dbReference type="GO" id="GO:0000723">
    <property type="term" value="P:telomere maintenance"/>
    <property type="evidence" value="ECO:0007669"/>
    <property type="project" value="TreeGrafter"/>
</dbReference>
<comment type="caution">
    <text evidence="1">The sequence shown here is derived from an EMBL/GenBank/DDBJ whole genome shotgun (WGS) entry which is preliminary data.</text>
</comment>
<dbReference type="GO" id="GO:0005634">
    <property type="term" value="C:nucleus"/>
    <property type="evidence" value="ECO:0007669"/>
    <property type="project" value="TreeGrafter"/>
</dbReference>
<dbReference type="EMBL" id="PPHD01039426">
    <property type="protein sequence ID" value="POI24655.1"/>
    <property type="molecule type" value="Genomic_DNA"/>
</dbReference>
<protein>
    <recommendedName>
        <fullName evidence="3">Telomere-associated protein Rif1 N-terminal domain-containing protein</fullName>
    </recommendedName>
</protein>
<evidence type="ECO:0000313" key="1">
    <source>
        <dbReference type="EMBL" id="POI24655.1"/>
    </source>
</evidence>
<name>A0A2P4SKM6_BAMTH</name>
<proteinExistence type="predicted"/>
<dbReference type="PANTHER" id="PTHR22928:SF3">
    <property type="entry name" value="TELOMERE-ASSOCIATED PROTEIN RIF1"/>
    <property type="match status" value="1"/>
</dbReference>
<dbReference type="OrthoDB" id="5399929at2759"/>
<dbReference type="PANTHER" id="PTHR22928">
    <property type="entry name" value="TELOMERE-ASSOCIATED PROTEIN RIF1"/>
    <property type="match status" value="1"/>
</dbReference>
<dbReference type="GO" id="GO:0140445">
    <property type="term" value="C:chromosome, telomeric repeat region"/>
    <property type="evidence" value="ECO:0007669"/>
    <property type="project" value="TreeGrafter"/>
</dbReference>
<organism evidence="1 2">
    <name type="scientific">Bambusicola thoracicus</name>
    <name type="common">Chinese bamboo-partridge</name>
    <name type="synonym">Perdix thoracica</name>
    <dbReference type="NCBI Taxonomy" id="9083"/>
    <lineage>
        <taxon>Eukaryota</taxon>
        <taxon>Metazoa</taxon>
        <taxon>Chordata</taxon>
        <taxon>Craniata</taxon>
        <taxon>Vertebrata</taxon>
        <taxon>Euteleostomi</taxon>
        <taxon>Archelosauria</taxon>
        <taxon>Archosauria</taxon>
        <taxon>Dinosauria</taxon>
        <taxon>Saurischia</taxon>
        <taxon>Theropoda</taxon>
        <taxon>Coelurosauria</taxon>
        <taxon>Aves</taxon>
        <taxon>Neognathae</taxon>
        <taxon>Galloanserae</taxon>
        <taxon>Galliformes</taxon>
        <taxon>Phasianidae</taxon>
        <taxon>Perdicinae</taxon>
        <taxon>Bambusicola</taxon>
    </lineage>
</organism>
<evidence type="ECO:0008006" key="3">
    <source>
        <dbReference type="Google" id="ProtNLM"/>
    </source>
</evidence>